<sequence>MQSETRICQNCKKDFIIELDDFGFYEKIKVPPPTFCPECRFQRRLMFRNEYHLYKRKCELCKKTTLSTFSPDKQYIVYCPDCWWSDQWNPLDYGRKYDPNQPFLKQMDSLLHEVPLAALSTNYPTLINSDYVNETGYAKNCYLIFDADYCENVLYSTKLSNIKDSMDVHRGGESELCYESINCYKSSRIFFSEDINNCVNIFFSKNLVGCIDCFGCVNLRNKNHYIWNEPYSKEEYDKKTQLFKKEIMTREGIQNLLFKAEKFWLREPQKYMHGFQNVNVSGDYLHESKNAKNSFQAR</sequence>
<gene>
    <name evidence="1" type="ORF">UR88_C0015G0001</name>
</gene>
<organism evidence="1 2">
    <name type="scientific">Candidatus Nomurabacteria bacterium GW2011_GWA1_35_8</name>
    <dbReference type="NCBI Taxonomy" id="1618727"/>
    <lineage>
        <taxon>Bacteria</taxon>
        <taxon>Candidatus Nomuraibacteriota</taxon>
    </lineage>
</organism>
<feature type="non-terminal residue" evidence="1">
    <location>
        <position position="298"/>
    </location>
</feature>
<dbReference type="Proteomes" id="UP000186383">
    <property type="component" value="Unassembled WGS sequence"/>
</dbReference>
<evidence type="ECO:0000313" key="2">
    <source>
        <dbReference type="Proteomes" id="UP000186383"/>
    </source>
</evidence>
<accession>A0A0G0CUQ3</accession>
<comment type="caution">
    <text evidence="1">The sequence shown here is derived from an EMBL/GenBank/DDBJ whole genome shotgun (WGS) entry which is preliminary data.</text>
</comment>
<name>A0A0G0CUQ3_9BACT</name>
<reference evidence="1 2" key="1">
    <citation type="journal article" date="2015" name="Nature">
        <title>rRNA introns, odd ribosomes, and small enigmatic genomes across a large radiation of phyla.</title>
        <authorList>
            <person name="Brown C.T."/>
            <person name="Hug L.A."/>
            <person name="Thomas B.C."/>
            <person name="Sharon I."/>
            <person name="Castelle C.J."/>
            <person name="Singh A."/>
            <person name="Wilkins M.J."/>
            <person name="Williams K.H."/>
            <person name="Banfield J.F."/>
        </authorList>
    </citation>
    <scope>NUCLEOTIDE SEQUENCE [LARGE SCALE GENOMIC DNA]</scope>
</reference>
<dbReference type="AlphaFoldDB" id="A0A0G0CUQ3"/>
<evidence type="ECO:0008006" key="3">
    <source>
        <dbReference type="Google" id="ProtNLM"/>
    </source>
</evidence>
<dbReference type="EMBL" id="LBQW01000015">
    <property type="protein sequence ID" value="KKP85539.1"/>
    <property type="molecule type" value="Genomic_DNA"/>
</dbReference>
<protein>
    <recommendedName>
        <fullName evidence="3">Zinc-binding domain-containing protein</fullName>
    </recommendedName>
</protein>
<evidence type="ECO:0000313" key="1">
    <source>
        <dbReference type="EMBL" id="KKP85539.1"/>
    </source>
</evidence>
<proteinExistence type="predicted"/>